<comment type="similarity">
    <text evidence="3">Belongs to the glycosyl hydrolase 5 (cellulase A) family.</text>
</comment>
<comment type="catalytic activity">
    <reaction evidence="1">
        <text>Random hydrolysis of (1-&gt;4)-beta-D-mannosidic linkages in mannans, galactomannans and glucomannans.</text>
        <dbReference type="EC" id="3.2.1.78"/>
    </reaction>
</comment>
<keyword evidence="11" id="KW-1185">Reference proteome</keyword>
<name>A4RSG2_OSTLU</name>
<evidence type="ECO:0000256" key="5">
    <source>
        <dbReference type="ARBA" id="ARBA00022525"/>
    </source>
</evidence>
<dbReference type="Gene3D" id="3.20.20.80">
    <property type="entry name" value="Glycosidases"/>
    <property type="match status" value="1"/>
</dbReference>
<reference evidence="10 11" key="1">
    <citation type="journal article" date="2007" name="Proc. Natl. Acad. Sci. U.S.A.">
        <title>The tiny eukaryote Ostreococcus provides genomic insights into the paradox of plankton speciation.</title>
        <authorList>
            <person name="Palenik B."/>
            <person name="Grimwood J."/>
            <person name="Aerts A."/>
            <person name="Rouze P."/>
            <person name="Salamov A."/>
            <person name="Putnam N."/>
            <person name="Dupont C."/>
            <person name="Jorgensen R."/>
            <person name="Derelle E."/>
            <person name="Rombauts S."/>
            <person name="Zhou K."/>
            <person name="Otillar R."/>
            <person name="Merchant S.S."/>
            <person name="Podell S."/>
            <person name="Gaasterland T."/>
            <person name="Napoli C."/>
            <person name="Gendler K."/>
            <person name="Manuell A."/>
            <person name="Tai V."/>
            <person name="Vallon O."/>
            <person name="Piganeau G."/>
            <person name="Jancek S."/>
            <person name="Heijde M."/>
            <person name="Jabbari K."/>
            <person name="Bowler C."/>
            <person name="Lohr M."/>
            <person name="Robbens S."/>
            <person name="Werner G."/>
            <person name="Dubchak I."/>
            <person name="Pazour G.J."/>
            <person name="Ren Q."/>
            <person name="Paulsen I."/>
            <person name="Delwiche C."/>
            <person name="Schmutz J."/>
            <person name="Rokhsar D."/>
            <person name="Van de Peer Y."/>
            <person name="Moreau H."/>
            <person name="Grigoriev I.V."/>
        </authorList>
    </citation>
    <scope>NUCLEOTIDE SEQUENCE [LARGE SCALE GENOMIC DNA]</scope>
    <source>
        <strain evidence="10 11">CCE9901</strain>
    </source>
</reference>
<dbReference type="Proteomes" id="UP000001568">
    <property type="component" value="Chromosome 2"/>
</dbReference>
<dbReference type="GeneID" id="5000100"/>
<dbReference type="OMA" id="MMIFASD"/>
<feature type="non-terminal residue" evidence="10">
    <location>
        <position position="1"/>
    </location>
</feature>
<dbReference type="PANTHER" id="PTHR31451:SF39">
    <property type="entry name" value="MANNAN ENDO-1,4-BETA-MANNOSIDASE 1"/>
    <property type="match status" value="1"/>
</dbReference>
<dbReference type="HOGENOM" id="CLU_031603_0_1_1"/>
<evidence type="ECO:0000256" key="4">
    <source>
        <dbReference type="ARBA" id="ARBA00012706"/>
    </source>
</evidence>
<evidence type="ECO:0000256" key="1">
    <source>
        <dbReference type="ARBA" id="ARBA00001678"/>
    </source>
</evidence>
<keyword evidence="5" id="KW-0964">Secreted</keyword>
<dbReference type="EC" id="3.2.1.78" evidence="4"/>
<dbReference type="Pfam" id="PF26410">
    <property type="entry name" value="GH5_mannosidase"/>
    <property type="match status" value="1"/>
</dbReference>
<organism evidence="10 11">
    <name type="scientific">Ostreococcus lucimarinus (strain CCE9901)</name>
    <dbReference type="NCBI Taxonomy" id="436017"/>
    <lineage>
        <taxon>Eukaryota</taxon>
        <taxon>Viridiplantae</taxon>
        <taxon>Chlorophyta</taxon>
        <taxon>Mamiellophyceae</taxon>
        <taxon>Mamiellales</taxon>
        <taxon>Bathycoccaceae</taxon>
        <taxon>Ostreococcus</taxon>
    </lineage>
</organism>
<evidence type="ECO:0000256" key="3">
    <source>
        <dbReference type="ARBA" id="ARBA00005641"/>
    </source>
</evidence>
<dbReference type="STRING" id="436017.A4RSG2"/>
<dbReference type="InterPro" id="IPR017853">
    <property type="entry name" value="GH"/>
</dbReference>
<dbReference type="CAZy" id="GH5">
    <property type="family name" value="Glycoside Hydrolase Family 5"/>
</dbReference>
<evidence type="ECO:0000259" key="9">
    <source>
        <dbReference type="Pfam" id="PF26410"/>
    </source>
</evidence>
<evidence type="ECO:0000313" key="11">
    <source>
        <dbReference type="Proteomes" id="UP000001568"/>
    </source>
</evidence>
<dbReference type="KEGG" id="olu:OSTLU_4036"/>
<sequence length="263" mass="30028">RGRAAARDVFKLARESGMTTIRAWAFSVNPAVPTWVRVGERHREDVLRGLDWALAEAAKHGLDLLLAFGDYWHTTAEIVRECAPEDAETEDADRAFFSRESCRELFKWHVRTILTRNNTFTGVTYSTTPNVFGWNLMNEPRCRGCDDALQDWIDDMAAYVKAFDSNHMLTVGEEGFYAHDSSSEGGAAANPAAWAATTGQDFIRNHASKHIDFATIHVWRDNWAVYSPNVRFNAQRFTRNWIATHERDCRTKLRKPLLIEEFG</sequence>
<dbReference type="GO" id="GO:0016985">
    <property type="term" value="F:mannan endo-1,4-beta-mannosidase activity"/>
    <property type="evidence" value="ECO:0007669"/>
    <property type="project" value="UniProtKB-EC"/>
</dbReference>
<dbReference type="OrthoDB" id="406631at2759"/>
<evidence type="ECO:0000256" key="6">
    <source>
        <dbReference type="ARBA" id="ARBA00022729"/>
    </source>
</evidence>
<dbReference type="AlphaFoldDB" id="A4RSG2"/>
<evidence type="ECO:0000256" key="8">
    <source>
        <dbReference type="ARBA" id="ARBA00023295"/>
    </source>
</evidence>
<dbReference type="GO" id="GO:0000272">
    <property type="term" value="P:polysaccharide catabolic process"/>
    <property type="evidence" value="ECO:0007669"/>
    <property type="project" value="InterPro"/>
</dbReference>
<feature type="domain" description="Glycoside hydrolase family 5" evidence="9">
    <location>
        <begin position="13"/>
        <end position="263"/>
    </location>
</feature>
<comment type="subcellular location">
    <subcellularLocation>
        <location evidence="2">Secreted</location>
    </subcellularLocation>
</comment>
<keyword evidence="7" id="KW-0378">Hydrolase</keyword>
<protein>
    <recommendedName>
        <fullName evidence="4">mannan endo-1,4-beta-mannosidase</fullName>
        <ecNumber evidence="4">3.2.1.78</ecNumber>
    </recommendedName>
</protein>
<dbReference type="Gramene" id="ABO94548">
    <property type="protein sequence ID" value="ABO94548"/>
    <property type="gene ID" value="OSTLU_4036"/>
</dbReference>
<feature type="non-terminal residue" evidence="10">
    <location>
        <position position="263"/>
    </location>
</feature>
<evidence type="ECO:0000256" key="2">
    <source>
        <dbReference type="ARBA" id="ARBA00004613"/>
    </source>
</evidence>
<dbReference type="InterPro" id="IPR001547">
    <property type="entry name" value="Glyco_hydro_5"/>
</dbReference>
<evidence type="ECO:0000313" key="10">
    <source>
        <dbReference type="EMBL" id="ABO94548.1"/>
    </source>
</evidence>
<dbReference type="RefSeq" id="XP_001416255.1">
    <property type="nucleotide sequence ID" value="XM_001416218.1"/>
</dbReference>
<keyword evidence="6" id="KW-0732">Signal</keyword>
<gene>
    <name evidence="10" type="ORF">OSTLU_4036</name>
</gene>
<evidence type="ECO:0000256" key="7">
    <source>
        <dbReference type="ARBA" id="ARBA00022801"/>
    </source>
</evidence>
<keyword evidence="8" id="KW-0326">Glycosidase</keyword>
<accession>A4RSG2</accession>
<dbReference type="PANTHER" id="PTHR31451">
    <property type="match status" value="1"/>
</dbReference>
<proteinExistence type="inferred from homology"/>
<dbReference type="InterPro" id="IPR045053">
    <property type="entry name" value="MAN-like"/>
</dbReference>
<dbReference type="GO" id="GO:0005576">
    <property type="term" value="C:extracellular region"/>
    <property type="evidence" value="ECO:0007669"/>
    <property type="project" value="UniProtKB-SubCell"/>
</dbReference>
<dbReference type="EMBL" id="CP000582">
    <property type="protein sequence ID" value="ABO94548.1"/>
    <property type="molecule type" value="Genomic_DNA"/>
</dbReference>
<dbReference type="SUPFAM" id="SSF51445">
    <property type="entry name" value="(Trans)glycosidases"/>
    <property type="match status" value="1"/>
</dbReference>